<protein>
    <recommendedName>
        <fullName evidence="2">RING-type E3 ubiquitin transferase</fullName>
        <ecNumber evidence="2">2.3.2.27</ecNumber>
    </recommendedName>
</protein>
<evidence type="ECO:0000256" key="1">
    <source>
        <dbReference type="ARBA" id="ARBA00000900"/>
    </source>
</evidence>
<accession>A0ABC8M675</accession>
<proteinExistence type="predicted"/>
<dbReference type="SMART" id="SM00184">
    <property type="entry name" value="RING"/>
    <property type="match status" value="1"/>
</dbReference>
<keyword evidence="7" id="KW-0862">Zinc</keyword>
<keyword evidence="4" id="KW-0479">Metal-binding</keyword>
<keyword evidence="6" id="KW-0833">Ubl conjugation pathway</keyword>
<keyword evidence="11" id="KW-1185">Reference proteome</keyword>
<evidence type="ECO:0000256" key="7">
    <source>
        <dbReference type="ARBA" id="ARBA00022833"/>
    </source>
</evidence>
<evidence type="ECO:0000256" key="8">
    <source>
        <dbReference type="PROSITE-ProRule" id="PRU00175"/>
    </source>
</evidence>
<dbReference type="EC" id="2.3.2.27" evidence="2"/>
<comment type="catalytic activity">
    <reaction evidence="1">
        <text>S-ubiquitinyl-[E2 ubiquitin-conjugating enzyme]-L-cysteine + [acceptor protein]-L-lysine = [E2 ubiquitin-conjugating enzyme]-L-cysteine + N(6)-ubiquitinyl-[acceptor protein]-L-lysine.</text>
        <dbReference type="EC" id="2.3.2.27"/>
    </reaction>
</comment>
<evidence type="ECO:0000256" key="6">
    <source>
        <dbReference type="ARBA" id="ARBA00022786"/>
    </source>
</evidence>
<feature type="domain" description="RING-type" evidence="9">
    <location>
        <begin position="144"/>
        <end position="185"/>
    </location>
</feature>
<dbReference type="AlphaFoldDB" id="A0ABC8M675"/>
<evidence type="ECO:0000313" key="11">
    <source>
        <dbReference type="Proteomes" id="UP001642260"/>
    </source>
</evidence>
<evidence type="ECO:0000256" key="3">
    <source>
        <dbReference type="ARBA" id="ARBA00022679"/>
    </source>
</evidence>
<organism evidence="10 11">
    <name type="scientific">Eruca vesicaria subsp. sativa</name>
    <name type="common">Garden rocket</name>
    <name type="synonym">Eruca sativa</name>
    <dbReference type="NCBI Taxonomy" id="29727"/>
    <lineage>
        <taxon>Eukaryota</taxon>
        <taxon>Viridiplantae</taxon>
        <taxon>Streptophyta</taxon>
        <taxon>Embryophyta</taxon>
        <taxon>Tracheophyta</taxon>
        <taxon>Spermatophyta</taxon>
        <taxon>Magnoliopsida</taxon>
        <taxon>eudicotyledons</taxon>
        <taxon>Gunneridae</taxon>
        <taxon>Pentapetalae</taxon>
        <taxon>rosids</taxon>
        <taxon>malvids</taxon>
        <taxon>Brassicales</taxon>
        <taxon>Brassicaceae</taxon>
        <taxon>Brassiceae</taxon>
        <taxon>Eruca</taxon>
    </lineage>
</organism>
<evidence type="ECO:0000313" key="10">
    <source>
        <dbReference type="EMBL" id="CAH8391808.1"/>
    </source>
</evidence>
<dbReference type="InterPro" id="IPR013083">
    <property type="entry name" value="Znf_RING/FYVE/PHD"/>
</dbReference>
<dbReference type="InterPro" id="IPR001841">
    <property type="entry name" value="Znf_RING"/>
</dbReference>
<dbReference type="Gene3D" id="3.30.40.10">
    <property type="entry name" value="Zinc/RING finger domain, C3HC4 (zinc finger)"/>
    <property type="match status" value="1"/>
</dbReference>
<name>A0ABC8M675_ERUVS</name>
<evidence type="ECO:0000256" key="5">
    <source>
        <dbReference type="ARBA" id="ARBA00022771"/>
    </source>
</evidence>
<dbReference type="PANTHER" id="PTHR22937">
    <property type="entry name" value="E3 UBIQUITIN-PROTEIN LIGASE RNF165"/>
    <property type="match status" value="1"/>
</dbReference>
<dbReference type="EMBL" id="CAKOAT010964042">
    <property type="protein sequence ID" value="CAH8391808.1"/>
    <property type="molecule type" value="Genomic_DNA"/>
</dbReference>
<keyword evidence="3" id="KW-0808">Transferase</keyword>
<reference evidence="10 11" key="1">
    <citation type="submission" date="2022-03" db="EMBL/GenBank/DDBJ databases">
        <authorList>
            <person name="Macdonald S."/>
            <person name="Ahmed S."/>
            <person name="Newling K."/>
        </authorList>
    </citation>
    <scope>NUCLEOTIDE SEQUENCE [LARGE SCALE GENOMIC DNA]</scope>
</reference>
<dbReference type="GO" id="GO:0061630">
    <property type="term" value="F:ubiquitin protein ligase activity"/>
    <property type="evidence" value="ECO:0007669"/>
    <property type="project" value="UniProtKB-EC"/>
</dbReference>
<comment type="caution">
    <text evidence="10">The sequence shown here is derived from an EMBL/GenBank/DDBJ whole genome shotgun (WGS) entry which is preliminary data.</text>
</comment>
<evidence type="ECO:0000259" key="9">
    <source>
        <dbReference type="PROSITE" id="PS50089"/>
    </source>
</evidence>
<sequence length="189" mass="21445">MNAEPNYALAFDHYISPTSTVPKKGITVNIKRKRTNQTCISIFMGLLTTTLGYLTDTTTDVMEHMLTYHDITLSAAINIVERTNEYVHAIVSNLTEHQDSDFDVVVNITDYSPESIHRLDVDVATINREMTVRDATSDEEDDLCTIFFERFGKNGIVNTLDCGHVFHHKCIVSWILMRLTCPTCRVAVR</sequence>
<dbReference type="PROSITE" id="PS50089">
    <property type="entry name" value="ZF_RING_2"/>
    <property type="match status" value="1"/>
</dbReference>
<dbReference type="SUPFAM" id="SSF57850">
    <property type="entry name" value="RING/U-box"/>
    <property type="match status" value="1"/>
</dbReference>
<evidence type="ECO:0000256" key="2">
    <source>
        <dbReference type="ARBA" id="ARBA00012483"/>
    </source>
</evidence>
<gene>
    <name evidence="10" type="ORF">ERUC_LOCUS44291</name>
</gene>
<dbReference type="Pfam" id="PF13639">
    <property type="entry name" value="zf-RING_2"/>
    <property type="match status" value="1"/>
</dbReference>
<dbReference type="GO" id="GO:0008270">
    <property type="term" value="F:zinc ion binding"/>
    <property type="evidence" value="ECO:0007669"/>
    <property type="project" value="UniProtKB-KW"/>
</dbReference>
<dbReference type="PANTHER" id="PTHR22937:SF65">
    <property type="entry name" value="E3 UBIQUITIN-PROTEIN LIGASE ARK2C"/>
    <property type="match status" value="1"/>
</dbReference>
<dbReference type="InterPro" id="IPR045191">
    <property type="entry name" value="MBR1/2-like"/>
</dbReference>
<dbReference type="Proteomes" id="UP001642260">
    <property type="component" value="Unassembled WGS sequence"/>
</dbReference>
<evidence type="ECO:0000256" key="4">
    <source>
        <dbReference type="ARBA" id="ARBA00022723"/>
    </source>
</evidence>
<keyword evidence="5 8" id="KW-0863">Zinc-finger</keyword>